<dbReference type="EMBL" id="CAJVPW010011477">
    <property type="protein sequence ID" value="CAG8626154.1"/>
    <property type="molecule type" value="Genomic_DNA"/>
</dbReference>
<feature type="non-terminal residue" evidence="1">
    <location>
        <position position="1"/>
    </location>
</feature>
<dbReference type="Proteomes" id="UP000789366">
    <property type="component" value="Unassembled WGS sequence"/>
</dbReference>
<evidence type="ECO:0000313" key="1">
    <source>
        <dbReference type="EMBL" id="CAG8626154.1"/>
    </source>
</evidence>
<keyword evidence="2" id="KW-1185">Reference proteome</keyword>
<gene>
    <name evidence="1" type="ORF">SPELUC_LOCUS8057</name>
</gene>
<evidence type="ECO:0000313" key="2">
    <source>
        <dbReference type="Proteomes" id="UP000789366"/>
    </source>
</evidence>
<proteinExistence type="predicted"/>
<accession>A0ACA9N0D8</accession>
<protein>
    <submittedName>
        <fullName evidence="1">10145_t:CDS:1</fullName>
    </submittedName>
</protein>
<comment type="caution">
    <text evidence="1">The sequence shown here is derived from an EMBL/GenBank/DDBJ whole genome shotgun (WGS) entry which is preliminary data.</text>
</comment>
<name>A0ACA9N0D8_9GLOM</name>
<organism evidence="1 2">
    <name type="scientific">Cetraspora pellucida</name>
    <dbReference type="NCBI Taxonomy" id="1433469"/>
    <lineage>
        <taxon>Eukaryota</taxon>
        <taxon>Fungi</taxon>
        <taxon>Fungi incertae sedis</taxon>
        <taxon>Mucoromycota</taxon>
        <taxon>Glomeromycotina</taxon>
        <taxon>Glomeromycetes</taxon>
        <taxon>Diversisporales</taxon>
        <taxon>Gigasporaceae</taxon>
        <taxon>Cetraspora</taxon>
    </lineage>
</organism>
<sequence>VKLVGLFTVLTIGMAVIIDLWNLLDIKRGLTIEHFRKHFYARVVGFIIVPIGVYLFWFYTHFAILNTSGPGDSFMSPAFQETLQGNVMALESLDIRFNDTITLKHKGTSVFLHSHSQRYPLRYTDGRISSQGQQVTGYKFEDANNHWRVKPAKVFMDPSRSEDDLVKHGDYILLEHVNSQSHLLTHDVASPLMPTNQEFTTMPVDDDSRYNETVFQVLIDDGDSDTVWKTKSSYIRLVHFDTKVALWTHDKMLPEWGFKQQEINGNKNNVEKSNIWFADQIIGKNVTKPLVPVPPKRHLPFFTKFFELQRLMISHNSGLTKPHPYSSSPINWPFLVRGISFWTNNDDRQQIYLIGNPFSWWLSVGAMAVLVGVISADIISRRRAIHPISDPVRNRLYNSGLFFFMAWFLHYAPFFLMGRSLFLHHYLPAVICSYLVAAIVFNFMFVDHVNYPISVADSRKKPRIMARVRNITVITCIILLIVSACVFYYFSPLTYGTPGIDPAGIKGRMWLDSWDLHFQPKRNEA</sequence>
<reference evidence="1" key="1">
    <citation type="submission" date="2021-06" db="EMBL/GenBank/DDBJ databases">
        <authorList>
            <person name="Kallberg Y."/>
            <person name="Tangrot J."/>
            <person name="Rosling A."/>
        </authorList>
    </citation>
    <scope>NUCLEOTIDE SEQUENCE</scope>
    <source>
        <strain evidence="1">28 12/20/2015</strain>
    </source>
</reference>